<proteinExistence type="predicted"/>
<dbReference type="EMBL" id="AWGB01000056">
    <property type="protein sequence ID" value="ESQ86406.1"/>
    <property type="molecule type" value="Genomic_DNA"/>
</dbReference>
<dbReference type="STRING" id="1121022.GCA_000376105_03478"/>
<gene>
    <name evidence="2" type="ORF">ABENE_18435</name>
</gene>
<dbReference type="eggNOG" id="COG4798">
    <property type="taxonomic scope" value="Bacteria"/>
</dbReference>
<dbReference type="Gene3D" id="3.40.50.150">
    <property type="entry name" value="Vaccinia Virus protein VP39"/>
    <property type="match status" value="1"/>
</dbReference>
<reference evidence="2 3" key="1">
    <citation type="journal article" date="2014" name="Nature">
        <title>Sequential evolution of bacterial morphology by co-option of a developmental regulator.</title>
        <authorList>
            <person name="Jiang C."/>
            <person name="Brown P.J."/>
            <person name="Ducret A."/>
            <person name="Brun Y.V."/>
        </authorList>
    </citation>
    <scope>NUCLEOTIDE SEQUENCE [LARGE SCALE GENOMIC DNA]</scope>
    <source>
        <strain evidence="2 3">DSM 16100</strain>
    </source>
</reference>
<keyword evidence="3" id="KW-1185">Reference proteome</keyword>
<dbReference type="PATRIC" id="fig|1121022.4.peg.3772"/>
<evidence type="ECO:0008006" key="4">
    <source>
        <dbReference type="Google" id="ProtNLM"/>
    </source>
</evidence>
<evidence type="ECO:0000313" key="3">
    <source>
        <dbReference type="Proteomes" id="UP000017837"/>
    </source>
</evidence>
<feature type="signal peptide" evidence="1">
    <location>
        <begin position="1"/>
        <end position="46"/>
    </location>
</feature>
<comment type="caution">
    <text evidence="2">The sequence shown here is derived from an EMBL/GenBank/DDBJ whole genome shotgun (WGS) entry which is preliminary data.</text>
</comment>
<evidence type="ECO:0000256" key="1">
    <source>
        <dbReference type="SAM" id="SignalP"/>
    </source>
</evidence>
<evidence type="ECO:0000313" key="2">
    <source>
        <dbReference type="EMBL" id="ESQ86406.1"/>
    </source>
</evidence>
<dbReference type="SUPFAM" id="SSF53335">
    <property type="entry name" value="S-adenosyl-L-methionine-dependent methyltransferases"/>
    <property type="match status" value="1"/>
</dbReference>
<sequence>MKKAFFLSAFFLWPIINFGRNTMVSQRILCLALALSFGALSGAAMAETAPECAPGATLDTRVEAVLAKTDRPANQRDNDAHRLSETRFVLSHVKPGDHVLDMGAGQGYASMLLSSAVCSGQVDSQNPQGWVDGYKMGPARDAMAAARPNVHLLTADFGKIPTPAVPYDVIFIGTVYHDTYNEKGHDALMLDKALLAALKPGGLVIVTDHATVAGAGTTATNSLHRIEKASVLADFKAAGFELVEDSKALANPADDHTKIVFDPQVRGKTDRMALVFKRP</sequence>
<dbReference type="Proteomes" id="UP000017837">
    <property type="component" value="Unassembled WGS sequence"/>
</dbReference>
<protein>
    <recommendedName>
        <fullName evidence="4">Methyltransferase domain-containing protein</fullName>
    </recommendedName>
</protein>
<feature type="non-terminal residue" evidence="2">
    <location>
        <position position="279"/>
    </location>
</feature>
<name>V4PE72_9CAUL</name>
<organism evidence="2 3">
    <name type="scientific">Asticcacaulis benevestitus DSM 16100 = ATCC BAA-896</name>
    <dbReference type="NCBI Taxonomy" id="1121022"/>
    <lineage>
        <taxon>Bacteria</taxon>
        <taxon>Pseudomonadati</taxon>
        <taxon>Pseudomonadota</taxon>
        <taxon>Alphaproteobacteria</taxon>
        <taxon>Caulobacterales</taxon>
        <taxon>Caulobacteraceae</taxon>
        <taxon>Asticcacaulis</taxon>
    </lineage>
</organism>
<accession>V4PE72</accession>
<keyword evidence="1" id="KW-0732">Signal</keyword>
<dbReference type="AlphaFoldDB" id="V4PE72"/>
<dbReference type="InterPro" id="IPR029063">
    <property type="entry name" value="SAM-dependent_MTases_sf"/>
</dbReference>
<feature type="chain" id="PRO_5004724850" description="Methyltransferase domain-containing protein" evidence="1">
    <location>
        <begin position="47"/>
        <end position="279"/>
    </location>
</feature>